<keyword evidence="1" id="KW-0418">Kinase</keyword>
<dbReference type="RefSeq" id="WP_107453395.1">
    <property type="nucleotide sequence ID" value="NZ_JBIVGG010000004.1"/>
</dbReference>
<dbReference type="PANTHER" id="PTHR13158">
    <property type="match status" value="1"/>
</dbReference>
<organism evidence="1 2">
    <name type="scientific">Streptomyces iakyrus</name>
    <dbReference type="NCBI Taxonomy" id="68219"/>
    <lineage>
        <taxon>Bacteria</taxon>
        <taxon>Bacillati</taxon>
        <taxon>Actinomycetota</taxon>
        <taxon>Actinomycetes</taxon>
        <taxon>Kitasatosporales</taxon>
        <taxon>Streptomycetaceae</taxon>
        <taxon>Streptomyces</taxon>
    </lineage>
</organism>
<keyword evidence="2" id="KW-1185">Reference proteome</keyword>
<dbReference type="InterPro" id="IPR017438">
    <property type="entry name" value="ATP-NAD_kinase_N"/>
</dbReference>
<accession>A0ABW8FAM7</accession>
<proteinExistence type="predicted"/>
<dbReference type="EMBL" id="JBIVGG010000004">
    <property type="protein sequence ID" value="MFJ4079097.1"/>
    <property type="molecule type" value="Genomic_DNA"/>
</dbReference>
<dbReference type="Proteomes" id="UP001617511">
    <property type="component" value="Unassembled WGS sequence"/>
</dbReference>
<sequence length="296" mass="31918">MSLAPRAVLVHRTTEYEELVAHHGTHGQAAFFLASRGRDIGEVAERHERTRRALAEVTSAIPLTWRQARLERADLDRFLFAPEDVVIVVGQDGLVANAAKYLSGQPVLGIDTEPGRNPGVLVRHRPRDTAELLAVAGASVDELTMVEAVADDTQRLVALNEIYLGAAGHQTARYRLGLEGDGGVVEAQASSGVLVGTGTGATGWLRSVWQERGGALRLPAPTENRLLWFVREAWPSPATGTSLTAGELPAPARLRLTVESERLIAFGDGMESDAVELTWGQTVEVGVCRERLRLVG</sequence>
<name>A0ABW8FAM7_9ACTN</name>
<dbReference type="PANTHER" id="PTHR13158:SF5">
    <property type="entry name" value="NAD KINASE 2, MITOCHONDRIAL"/>
    <property type="match status" value="1"/>
</dbReference>
<evidence type="ECO:0000313" key="2">
    <source>
        <dbReference type="Proteomes" id="UP001617511"/>
    </source>
</evidence>
<dbReference type="SUPFAM" id="SSF111331">
    <property type="entry name" value="NAD kinase/diacylglycerol kinase-like"/>
    <property type="match status" value="1"/>
</dbReference>
<dbReference type="GO" id="GO:0016301">
    <property type="term" value="F:kinase activity"/>
    <property type="evidence" value="ECO:0007669"/>
    <property type="project" value="UniProtKB-KW"/>
</dbReference>
<reference evidence="1 2" key="1">
    <citation type="submission" date="2024-10" db="EMBL/GenBank/DDBJ databases">
        <title>The Natural Products Discovery Center: Release of the First 8490 Sequenced Strains for Exploring Actinobacteria Biosynthetic Diversity.</title>
        <authorList>
            <person name="Kalkreuter E."/>
            <person name="Kautsar S.A."/>
            <person name="Yang D."/>
            <person name="Bader C.D."/>
            <person name="Teijaro C.N."/>
            <person name="Fluegel L."/>
            <person name="Davis C.M."/>
            <person name="Simpson J.R."/>
            <person name="Lauterbach L."/>
            <person name="Steele A.D."/>
            <person name="Gui C."/>
            <person name="Meng S."/>
            <person name="Li G."/>
            <person name="Viehrig K."/>
            <person name="Ye F."/>
            <person name="Su P."/>
            <person name="Kiefer A.F."/>
            <person name="Nichols A."/>
            <person name="Cepeda A.J."/>
            <person name="Yan W."/>
            <person name="Fan B."/>
            <person name="Jiang Y."/>
            <person name="Adhikari A."/>
            <person name="Zheng C.-J."/>
            <person name="Schuster L."/>
            <person name="Cowan T.M."/>
            <person name="Smanski M.J."/>
            <person name="Chevrette M.G."/>
            <person name="De Carvalho L.P.S."/>
            <person name="Shen B."/>
        </authorList>
    </citation>
    <scope>NUCLEOTIDE SEQUENCE [LARGE SCALE GENOMIC DNA]</scope>
    <source>
        <strain evidence="1 2">NPDC089932</strain>
    </source>
</reference>
<evidence type="ECO:0000313" key="1">
    <source>
        <dbReference type="EMBL" id="MFJ4079097.1"/>
    </source>
</evidence>
<dbReference type="Gene3D" id="3.40.50.10330">
    <property type="entry name" value="Probable inorganic polyphosphate/atp-NAD kinase, domain 1"/>
    <property type="match status" value="1"/>
</dbReference>
<protein>
    <submittedName>
        <fullName evidence="1">NAD(+)/NADH kinase</fullName>
    </submittedName>
</protein>
<dbReference type="Gene3D" id="2.60.200.30">
    <property type="entry name" value="Probable inorganic polyphosphate/atp-NAD kinase, domain 2"/>
    <property type="match status" value="1"/>
</dbReference>
<keyword evidence="1" id="KW-0808">Transferase</keyword>
<comment type="caution">
    <text evidence="1">The sequence shown here is derived from an EMBL/GenBank/DDBJ whole genome shotgun (WGS) entry which is preliminary data.</text>
</comment>
<gene>
    <name evidence="1" type="ORF">ACIP2Z_09095</name>
</gene>
<dbReference type="InterPro" id="IPR016064">
    <property type="entry name" value="NAD/diacylglycerol_kinase_sf"/>
</dbReference>
<dbReference type="InterPro" id="IPR017437">
    <property type="entry name" value="ATP-NAD_kinase_PpnK-typ_C"/>
</dbReference>